<dbReference type="SUPFAM" id="SSF54001">
    <property type="entry name" value="Cysteine proteinases"/>
    <property type="match status" value="1"/>
</dbReference>
<protein>
    <submittedName>
        <fullName evidence="2">Transglutaminase</fullName>
    </submittedName>
</protein>
<feature type="domain" description="Transglutaminase-like" evidence="1">
    <location>
        <begin position="161"/>
        <end position="226"/>
    </location>
</feature>
<name>A0A2T4JVI5_9RHOB</name>
<dbReference type="Gene3D" id="3.10.620.30">
    <property type="match status" value="1"/>
</dbReference>
<dbReference type="OrthoDB" id="5438043at2"/>
<dbReference type="Proteomes" id="UP000241010">
    <property type="component" value="Unassembled WGS sequence"/>
</dbReference>
<dbReference type="InterPro" id="IPR002931">
    <property type="entry name" value="Transglutaminase-like"/>
</dbReference>
<evidence type="ECO:0000313" key="2">
    <source>
        <dbReference type="EMBL" id="PTE21930.1"/>
    </source>
</evidence>
<comment type="caution">
    <text evidence="2">The sequence shown here is derived from an EMBL/GenBank/DDBJ whole genome shotgun (WGS) entry which is preliminary data.</text>
</comment>
<evidence type="ECO:0000259" key="1">
    <source>
        <dbReference type="SMART" id="SM00460"/>
    </source>
</evidence>
<dbReference type="Gene3D" id="2.60.40.2250">
    <property type="match status" value="1"/>
</dbReference>
<dbReference type="SMART" id="SM00460">
    <property type="entry name" value="TGc"/>
    <property type="match status" value="1"/>
</dbReference>
<dbReference type="RefSeq" id="WP_107663712.1">
    <property type="nucleotide sequence ID" value="NZ_PZKG01000034.1"/>
</dbReference>
<dbReference type="EMBL" id="PZKG01000034">
    <property type="protein sequence ID" value="PTE21930.1"/>
    <property type="molecule type" value="Genomic_DNA"/>
</dbReference>
<dbReference type="PANTHER" id="PTHR33490">
    <property type="entry name" value="BLR5614 PROTEIN-RELATED"/>
    <property type="match status" value="1"/>
</dbReference>
<dbReference type="Pfam" id="PF01841">
    <property type="entry name" value="Transglut_core"/>
    <property type="match status" value="1"/>
</dbReference>
<evidence type="ECO:0000313" key="3">
    <source>
        <dbReference type="Proteomes" id="UP000241010"/>
    </source>
</evidence>
<organism evidence="2 3">
    <name type="scientific">Cereibacter changlensis JA139</name>
    <dbReference type="NCBI Taxonomy" id="1188249"/>
    <lineage>
        <taxon>Bacteria</taxon>
        <taxon>Pseudomonadati</taxon>
        <taxon>Pseudomonadota</taxon>
        <taxon>Alphaproteobacteria</taxon>
        <taxon>Rhodobacterales</taxon>
        <taxon>Paracoccaceae</taxon>
        <taxon>Cereibacter</taxon>
    </lineage>
</organism>
<dbReference type="PANTHER" id="PTHR33490:SF12">
    <property type="entry name" value="BLL5557 PROTEIN"/>
    <property type="match status" value="1"/>
</dbReference>
<sequence length="281" mass="31374">MRIRIGFDITIERLGETPVVLALAPRPEEDWRLEAPMPIELTPASRARPFTDAFGNRRLRVPAASGPLRMRWDAIAQDDGLPDGFDPEARCLPIDDLPAETLQYLSPSRYCESDLLTPDAWAMFGGLEPGWQRVQAICDFVHNHIQFGYGHASPNKTALDVWRDGRGVCRDFAHLTIALCRAMNIPARYCSGYLGDIGVPYAGEGDFCAWVEVHVGGVWRTIDARYNMPRIGRIVMVRGRDAVDVPMITAFGAIRMEAFKVWCDELTAEEGHAPQQLAYAS</sequence>
<reference evidence="2 3" key="1">
    <citation type="submission" date="2018-03" db="EMBL/GenBank/DDBJ databases">
        <title>Cereibacter changlensis.</title>
        <authorList>
            <person name="Meyer T.E."/>
            <person name="Miller S."/>
            <person name="Lodha T."/>
            <person name="Gandham S."/>
            <person name="Chintalapati S."/>
            <person name="Chintalapati V.R."/>
        </authorList>
    </citation>
    <scope>NUCLEOTIDE SEQUENCE [LARGE SCALE GENOMIC DNA]</scope>
    <source>
        <strain evidence="2 3">JA139</strain>
    </source>
</reference>
<proteinExistence type="predicted"/>
<dbReference type="InterPro" id="IPR038765">
    <property type="entry name" value="Papain-like_cys_pep_sf"/>
</dbReference>
<dbReference type="AlphaFoldDB" id="A0A2T4JVI5"/>
<gene>
    <name evidence="2" type="ORF">C5F48_09720</name>
</gene>
<accession>A0A2T4JVI5</accession>
<keyword evidence="3" id="KW-1185">Reference proteome</keyword>